<dbReference type="Proteomes" id="UP000005384">
    <property type="component" value="Unassembled WGS sequence"/>
</dbReference>
<dbReference type="HOGENOM" id="CLU_101335_3_0_9"/>
<evidence type="ECO:0000313" key="2">
    <source>
        <dbReference type="Proteomes" id="UP000005384"/>
    </source>
</evidence>
<gene>
    <name evidence="1" type="ORF">HMPREF9473_00791</name>
</gene>
<proteinExistence type="predicted"/>
<evidence type="ECO:0008006" key="3">
    <source>
        <dbReference type="Google" id="ProtNLM"/>
    </source>
</evidence>
<dbReference type="Pfam" id="PF06841">
    <property type="entry name" value="Phage_T4_gp19"/>
    <property type="match status" value="1"/>
</dbReference>
<dbReference type="OrthoDB" id="73314at2"/>
<dbReference type="GO" id="GO:0005198">
    <property type="term" value="F:structural molecule activity"/>
    <property type="evidence" value="ECO:0007669"/>
    <property type="project" value="InterPro"/>
</dbReference>
<evidence type="ECO:0000313" key="1">
    <source>
        <dbReference type="EMBL" id="EHI61176.1"/>
    </source>
</evidence>
<dbReference type="InterPro" id="IPR010667">
    <property type="entry name" value="Phage_T4_Gp19"/>
</dbReference>
<keyword evidence="2" id="KW-1185">Reference proteome</keyword>
<protein>
    <recommendedName>
        <fullName evidence="3">Phage tail protein</fullName>
    </recommendedName>
</protein>
<dbReference type="PATRIC" id="fig|742737.3.peg.786"/>
<accession>G5IB69</accession>
<dbReference type="NCBIfam" id="TIGR02241">
    <property type="entry name" value="conserved hypothetical phage tail region protein"/>
    <property type="match status" value="1"/>
</dbReference>
<dbReference type="PANTHER" id="PTHR38009">
    <property type="entry name" value="CONSERVED HYPOTHETICAL PHAGE TAIL PROTEIN"/>
    <property type="match status" value="1"/>
</dbReference>
<dbReference type="PANTHER" id="PTHR38009:SF1">
    <property type="entry name" value="CONSERVED HYPOTHETICAL PHAGE TAIL PROTEIN"/>
    <property type="match status" value="1"/>
</dbReference>
<reference evidence="1 2" key="1">
    <citation type="submission" date="2011-08" db="EMBL/GenBank/DDBJ databases">
        <title>The Genome Sequence of Clostridium hathewayi WAL-18680.</title>
        <authorList>
            <consortium name="The Broad Institute Genome Sequencing Platform"/>
            <person name="Earl A."/>
            <person name="Ward D."/>
            <person name="Feldgarden M."/>
            <person name="Gevers D."/>
            <person name="Finegold S.M."/>
            <person name="Summanen P.H."/>
            <person name="Molitoris D.R."/>
            <person name="Song M."/>
            <person name="Daigneault M."/>
            <person name="Allen-Vercoe E."/>
            <person name="Young S.K."/>
            <person name="Zeng Q."/>
            <person name="Gargeya S."/>
            <person name="Fitzgerald M."/>
            <person name="Haas B."/>
            <person name="Abouelleil A."/>
            <person name="Alvarado L."/>
            <person name="Arachchi H.M."/>
            <person name="Berlin A."/>
            <person name="Brown A."/>
            <person name="Chapman S.B."/>
            <person name="Chen Z."/>
            <person name="Dunbar C."/>
            <person name="Freedman E."/>
            <person name="Gearin G."/>
            <person name="Gellesch M."/>
            <person name="Goldberg J."/>
            <person name="Griggs A."/>
            <person name="Gujja S."/>
            <person name="Heiman D."/>
            <person name="Howarth C."/>
            <person name="Larson L."/>
            <person name="Lui A."/>
            <person name="MacDonald P.J.P."/>
            <person name="Montmayeur A."/>
            <person name="Murphy C."/>
            <person name="Neiman D."/>
            <person name="Pearson M."/>
            <person name="Priest M."/>
            <person name="Roberts A."/>
            <person name="Saif S."/>
            <person name="Shea T."/>
            <person name="Shenoy N."/>
            <person name="Sisk P."/>
            <person name="Stolte C."/>
            <person name="Sykes S."/>
            <person name="Wortman J."/>
            <person name="Nusbaum C."/>
            <person name="Birren B."/>
        </authorList>
    </citation>
    <scope>NUCLEOTIDE SEQUENCE [LARGE SCALE GENOMIC DNA]</scope>
    <source>
        <strain evidence="1 2">WAL-18680</strain>
    </source>
</reference>
<dbReference type="RefSeq" id="WP_006778777.1">
    <property type="nucleotide sequence ID" value="NZ_CP040506.1"/>
</dbReference>
<dbReference type="AlphaFoldDB" id="G5IB69"/>
<name>G5IB69_9FIRM</name>
<dbReference type="InterPro" id="IPR011747">
    <property type="entry name" value="CHP02241"/>
</dbReference>
<organism evidence="1 2">
    <name type="scientific">Hungatella hathewayi WAL-18680</name>
    <dbReference type="NCBI Taxonomy" id="742737"/>
    <lineage>
        <taxon>Bacteria</taxon>
        <taxon>Bacillati</taxon>
        <taxon>Bacillota</taxon>
        <taxon>Clostridia</taxon>
        <taxon>Lachnospirales</taxon>
        <taxon>Lachnospiraceae</taxon>
        <taxon>Hungatella</taxon>
    </lineage>
</organism>
<dbReference type="EMBL" id="ADLN01000006">
    <property type="protein sequence ID" value="EHI61176.1"/>
    <property type="molecule type" value="Genomic_DNA"/>
</dbReference>
<sequence>MAAGAGDAYKNGQESAYPLTKMNFFVSVTGVDGTAAFTEVTGVEASVDVIEFRQGNSGSLSPVKIPGLVKHGNVTLKMGYTKDEKFKEWVLECVSERRKTIPRQTVNIEMIDINEGAPSAIQKATMGTNRIWQLTNAWVTKYTAPDLNSTQSEVAIESVELAYEELIIPN</sequence>
<comment type="caution">
    <text evidence="1">The sequence shown here is derived from an EMBL/GenBank/DDBJ whole genome shotgun (WGS) entry which is preliminary data.</text>
</comment>